<dbReference type="InterPro" id="IPR014044">
    <property type="entry name" value="CAP_dom"/>
</dbReference>
<keyword evidence="4" id="KW-1185">Reference proteome</keyword>
<feature type="compositionally biased region" description="Basic and acidic residues" evidence="1">
    <location>
        <begin position="109"/>
        <end position="120"/>
    </location>
</feature>
<dbReference type="SUPFAM" id="SSF55797">
    <property type="entry name" value="PR-1-like"/>
    <property type="match status" value="2"/>
</dbReference>
<dbReference type="Gene3D" id="3.40.33.10">
    <property type="entry name" value="CAP"/>
    <property type="match status" value="2"/>
</dbReference>
<dbReference type="SMART" id="SM00198">
    <property type="entry name" value="SCP"/>
    <property type="match status" value="1"/>
</dbReference>
<evidence type="ECO:0000313" key="4">
    <source>
        <dbReference type="Proteomes" id="UP000270296"/>
    </source>
</evidence>
<dbReference type="WBParaSite" id="SBAD_0001154701-mRNA-1">
    <property type="protein sequence ID" value="SBAD_0001154701-mRNA-1"/>
    <property type="gene ID" value="SBAD_0001154701"/>
</dbReference>
<sequence length="310" mass="34791">MCLEDTIYGTTAVKLRADDQIDANDVFRALFNEGKNYLPTANMCKRRHSCRNYLQFAWAQNTAIGCDYSICNRTYDPVAFVVCAYDSRYTAVDGKGGIRRRGSPADEGYNDKGHDDEDDATLDRSTKYIHEATEFTGLKASTKPVTMKMLVLLLAIVQLGQSVEIIGKAIPHLFLTAYTKYRNLINATDLQCVQKWNPALAQRAEELVMQCPHEGTSAAQLKAPATVVELEWTENMYSAEQVFQKLYDQGKNYDQSTGRCNAGQTCSNYFTFAWRRNKEIGCAYAGCSKEQLDLNSTQTVLTVVCVFDTQ</sequence>
<dbReference type="InterPro" id="IPR001283">
    <property type="entry name" value="CRISP-related"/>
</dbReference>
<feature type="domain" description="SCP" evidence="2">
    <location>
        <begin position="169"/>
        <end position="310"/>
    </location>
</feature>
<dbReference type="Pfam" id="PF00188">
    <property type="entry name" value="CAP"/>
    <property type="match status" value="2"/>
</dbReference>
<dbReference type="PANTHER" id="PTHR10334">
    <property type="entry name" value="CYSTEINE-RICH SECRETORY PROTEIN-RELATED"/>
    <property type="match status" value="1"/>
</dbReference>
<organism evidence="5">
    <name type="scientific">Soboliphyme baturini</name>
    <dbReference type="NCBI Taxonomy" id="241478"/>
    <lineage>
        <taxon>Eukaryota</taxon>
        <taxon>Metazoa</taxon>
        <taxon>Ecdysozoa</taxon>
        <taxon>Nematoda</taxon>
        <taxon>Enoplea</taxon>
        <taxon>Dorylaimia</taxon>
        <taxon>Dioctophymatida</taxon>
        <taxon>Dioctophymatoidea</taxon>
        <taxon>Soboliphymatidae</taxon>
        <taxon>Soboliphyme</taxon>
    </lineage>
</organism>
<dbReference type="CDD" id="cd05380">
    <property type="entry name" value="CAP_euk"/>
    <property type="match status" value="1"/>
</dbReference>
<protein>
    <submittedName>
        <fullName evidence="5">SCP domain-containing protein</fullName>
    </submittedName>
</protein>
<evidence type="ECO:0000313" key="5">
    <source>
        <dbReference type="WBParaSite" id="SBAD_0001154701-mRNA-1"/>
    </source>
</evidence>
<dbReference type="EMBL" id="UZAM01015185">
    <property type="protein sequence ID" value="VDP37709.1"/>
    <property type="molecule type" value="Genomic_DNA"/>
</dbReference>
<dbReference type="AlphaFoldDB" id="A0A183J5L9"/>
<evidence type="ECO:0000256" key="1">
    <source>
        <dbReference type="SAM" id="MobiDB-lite"/>
    </source>
</evidence>
<dbReference type="InterPro" id="IPR035940">
    <property type="entry name" value="CAP_sf"/>
</dbReference>
<proteinExistence type="predicted"/>
<evidence type="ECO:0000259" key="2">
    <source>
        <dbReference type="SMART" id="SM00198"/>
    </source>
</evidence>
<gene>
    <name evidence="3" type="ORF">SBAD_LOCUS11171</name>
</gene>
<accession>A0A183J5L9</accession>
<reference evidence="3 4" key="2">
    <citation type="submission" date="2018-11" db="EMBL/GenBank/DDBJ databases">
        <authorList>
            <consortium name="Pathogen Informatics"/>
        </authorList>
    </citation>
    <scope>NUCLEOTIDE SEQUENCE [LARGE SCALE GENOMIC DNA]</scope>
</reference>
<evidence type="ECO:0000313" key="3">
    <source>
        <dbReference type="EMBL" id="VDP37709.1"/>
    </source>
</evidence>
<reference evidence="5" key="1">
    <citation type="submission" date="2016-06" db="UniProtKB">
        <authorList>
            <consortium name="WormBaseParasite"/>
        </authorList>
    </citation>
    <scope>IDENTIFICATION</scope>
</reference>
<dbReference type="Proteomes" id="UP000270296">
    <property type="component" value="Unassembled WGS sequence"/>
</dbReference>
<feature type="region of interest" description="Disordered" evidence="1">
    <location>
        <begin position="96"/>
        <end position="120"/>
    </location>
</feature>
<name>A0A183J5L9_9BILA</name>